<dbReference type="PRINTS" id="PR01071">
    <property type="entry name" value="ACOABIOTINCC"/>
</dbReference>
<dbReference type="UniPathway" id="UPA00094"/>
<accession>A0A1V9VCE1</accession>
<dbReference type="GO" id="GO:0003989">
    <property type="term" value="F:acetyl-CoA carboxylase activity"/>
    <property type="evidence" value="ECO:0007669"/>
    <property type="project" value="InterPro"/>
</dbReference>
<dbReference type="Gene3D" id="2.40.50.100">
    <property type="match status" value="1"/>
</dbReference>
<name>A0A1V9VCE1_9BACT</name>
<keyword evidence="4" id="KW-0276">Fatty acid metabolism</keyword>
<dbReference type="SUPFAM" id="SSF51230">
    <property type="entry name" value="Single hybrid motif"/>
    <property type="match status" value="1"/>
</dbReference>
<dbReference type="AlphaFoldDB" id="A0A1V9VCE1"/>
<evidence type="ECO:0000313" key="8">
    <source>
        <dbReference type="Proteomes" id="UP000192599"/>
    </source>
</evidence>
<dbReference type="InterPro" id="IPR011053">
    <property type="entry name" value="Single_hybrid_motif"/>
</dbReference>
<reference evidence="6 8" key="1">
    <citation type="submission" date="2017-04" db="EMBL/GenBank/DDBJ databases">
        <title>Accumulation and expression of multiple antibiotic resistance genes in Arcobacter cryaerophilus that thrives in sewage.</title>
        <authorList>
            <person name="Millar J.A."/>
            <person name="Raghavan R."/>
        </authorList>
    </citation>
    <scope>NUCLEOTIDE SEQUENCE [LARGE SCALE GENOMIC DNA]</scope>
    <source>
        <strain evidence="6 8">AZT-1</strain>
    </source>
</reference>
<dbReference type="PANTHER" id="PTHR45266:SF3">
    <property type="entry name" value="OXALOACETATE DECARBOXYLASE ALPHA CHAIN"/>
    <property type="match status" value="1"/>
</dbReference>
<evidence type="ECO:0000259" key="5">
    <source>
        <dbReference type="PROSITE" id="PS50968"/>
    </source>
</evidence>
<dbReference type="GO" id="GO:0006633">
    <property type="term" value="P:fatty acid biosynthetic process"/>
    <property type="evidence" value="ECO:0007669"/>
    <property type="project" value="UniProtKB-UniPathway"/>
</dbReference>
<comment type="pathway">
    <text evidence="4">Lipid metabolism; fatty acid biosynthesis.</text>
</comment>
<proteinExistence type="predicted"/>
<dbReference type="InterPro" id="IPR050709">
    <property type="entry name" value="Biotin_Carboxyl_Carrier/Decarb"/>
</dbReference>
<dbReference type="PANTHER" id="PTHR45266">
    <property type="entry name" value="OXALOACETATE DECARBOXYLASE ALPHA CHAIN"/>
    <property type="match status" value="1"/>
</dbReference>
<organism evidence="6 8">
    <name type="scientific">Aliarcobacter cryaerophilus</name>
    <dbReference type="NCBI Taxonomy" id="28198"/>
    <lineage>
        <taxon>Bacteria</taxon>
        <taxon>Pseudomonadati</taxon>
        <taxon>Campylobacterota</taxon>
        <taxon>Epsilonproteobacteria</taxon>
        <taxon>Campylobacterales</taxon>
        <taxon>Arcobacteraceae</taxon>
        <taxon>Aliarcobacter</taxon>
    </lineage>
</organism>
<evidence type="ECO:0000313" key="7">
    <source>
        <dbReference type="EMBL" id="PRM99846.1"/>
    </source>
</evidence>
<dbReference type="CDD" id="cd06850">
    <property type="entry name" value="biotinyl_domain"/>
    <property type="match status" value="1"/>
</dbReference>
<dbReference type="PROSITE" id="PS50968">
    <property type="entry name" value="BIOTINYL_LIPOYL"/>
    <property type="match status" value="1"/>
</dbReference>
<dbReference type="GO" id="GO:0009317">
    <property type="term" value="C:acetyl-CoA carboxylase complex"/>
    <property type="evidence" value="ECO:0007669"/>
    <property type="project" value="InterPro"/>
</dbReference>
<keyword evidence="3 4" id="KW-0092">Biotin</keyword>
<keyword evidence="4" id="KW-0444">Lipid biosynthesis</keyword>
<keyword evidence="4" id="KW-0443">Lipid metabolism</keyword>
<evidence type="ECO:0000313" key="9">
    <source>
        <dbReference type="Proteomes" id="UP000238811"/>
    </source>
</evidence>
<dbReference type="Pfam" id="PF00364">
    <property type="entry name" value="Biotin_lipoyl"/>
    <property type="match status" value="1"/>
</dbReference>
<comment type="function">
    <text evidence="1 4">This protein is a component of the acetyl coenzyme A carboxylase complex; first, biotin carboxylase catalyzes the carboxylation of the carrier protein and then the transcarboxylase transfers the carboxyl group to form malonyl-CoA.</text>
</comment>
<evidence type="ECO:0000256" key="2">
    <source>
        <dbReference type="ARBA" id="ARBA00017562"/>
    </source>
</evidence>
<dbReference type="Proteomes" id="UP000238811">
    <property type="component" value="Unassembled WGS sequence"/>
</dbReference>
<evidence type="ECO:0000313" key="6">
    <source>
        <dbReference type="EMBL" id="OQR41740.1"/>
    </source>
</evidence>
<keyword evidence="4" id="KW-0275">Fatty acid biosynthesis</keyword>
<dbReference type="Proteomes" id="UP000192599">
    <property type="component" value="Unassembled WGS sequence"/>
</dbReference>
<feature type="domain" description="Lipoyl-binding" evidence="5">
    <location>
        <begin position="83"/>
        <end position="159"/>
    </location>
</feature>
<comment type="caution">
    <text evidence="6">The sequence shown here is derived from an EMBL/GenBank/DDBJ whole genome shotgun (WGS) entry which is preliminary data.</text>
</comment>
<evidence type="ECO:0000256" key="4">
    <source>
        <dbReference type="RuleBase" id="RU364072"/>
    </source>
</evidence>
<dbReference type="EMBL" id="NXGD01000011">
    <property type="protein sequence ID" value="PRM99846.1"/>
    <property type="molecule type" value="Genomic_DNA"/>
</dbReference>
<protein>
    <recommendedName>
        <fullName evidence="2 4">Biotin carboxyl carrier protein of acetyl-CoA carboxylase</fullName>
    </recommendedName>
</protein>
<evidence type="ECO:0000256" key="1">
    <source>
        <dbReference type="ARBA" id="ARBA00003761"/>
    </source>
</evidence>
<dbReference type="EMBL" id="LNTC01000031">
    <property type="protein sequence ID" value="OQR41740.1"/>
    <property type="molecule type" value="Genomic_DNA"/>
</dbReference>
<dbReference type="InterPro" id="IPR001249">
    <property type="entry name" value="AcCoA_biotinCC"/>
</dbReference>
<dbReference type="InterPro" id="IPR000089">
    <property type="entry name" value="Biotin_lipoyl"/>
</dbReference>
<evidence type="ECO:0000256" key="3">
    <source>
        <dbReference type="ARBA" id="ARBA00023267"/>
    </source>
</evidence>
<sequence length="161" mass="17456">MDFKDIKELIRVFDKSELNKLRVKEGEFEISMQRGFEGGVTTVSTTPMVQAVAPVTQNASTSSSVLSTPAVSNEAPKENGANGITINAPMVGTYYSSPSPDSPSFCGIGDIVRKGQTLCILEAMKIMNEVEAEFDCKIIDILVQNGAPVEYDMPIFIVEKV</sequence>
<dbReference type="NCBIfam" id="TIGR00531">
    <property type="entry name" value="BCCP"/>
    <property type="match status" value="1"/>
</dbReference>
<dbReference type="RefSeq" id="WP_066156113.1">
    <property type="nucleotide sequence ID" value="NZ_CP026655.1"/>
</dbReference>
<reference evidence="7 9" key="2">
    <citation type="submission" date="2017-09" db="EMBL/GenBank/DDBJ databases">
        <title>Reassesment of A. cryaerophilus.</title>
        <authorList>
            <person name="Perez-Cataluna A."/>
            <person name="Collado L."/>
            <person name="Salgado O."/>
            <person name="Lefinanco V."/>
            <person name="Figueras M.J."/>
        </authorList>
    </citation>
    <scope>NUCLEOTIDE SEQUENCE [LARGE SCALE GENOMIC DNA]</scope>
    <source>
        <strain evidence="7 9">LMG 10229</strain>
    </source>
</reference>
<gene>
    <name evidence="7" type="primary">accB</name>
    <name evidence="6" type="ORF">AS859_03905</name>
    <name evidence="7" type="ORF">CJ668_09525</name>
</gene>